<proteinExistence type="predicted"/>
<reference evidence="2" key="1">
    <citation type="journal article" date="2004" name="J. Bacteriol.">
        <title>Analysis of the genome structure of the nonpathogenic probiotic Escherichia coli strain Nissle 1917.</title>
        <authorList>
            <person name="Grozdanov L."/>
            <person name="Raasch C."/>
            <person name="Schulze J."/>
            <person name="Sonnenborn U."/>
            <person name="Gottschalk G."/>
            <person name="Hacker J."/>
            <person name="Dobrindt U."/>
        </authorList>
    </citation>
    <scope>NUCLEOTIDE SEQUENCE</scope>
    <source>
        <strain evidence="2">Nissle 1917</strain>
    </source>
</reference>
<name>Q6KDD3_ECOLX</name>
<evidence type="ECO:0000313" key="2">
    <source>
        <dbReference type="EMBL" id="CAE55683.1"/>
    </source>
</evidence>
<sequence length="202" mass="23705">MVVLALVQWGFLRVKMVLVSLLVLAQVGVGVQLKLKALTLMALQQVRFIDMILNNFYSLLFLLMLALSIFSFTVLFALFIYKDLGGVKFARDSFLFFDYIFFSSDMRANASALSVICVFIFGLAFDHNRNPLVKNYLIDIVWFLGVVLFFIHCRFFSNLEYGKTKIIFVRELFFNLKIKLRLIFLWLSRLLFIILILNRFYR</sequence>
<keyword evidence="1" id="KW-0472">Membrane</keyword>
<feature type="transmembrane region" description="Helical" evidence="1">
    <location>
        <begin position="106"/>
        <end position="125"/>
    </location>
</feature>
<accession>Q6KDD3</accession>
<keyword evidence="1" id="KW-0812">Transmembrane</keyword>
<keyword evidence="1" id="KW-1133">Transmembrane helix</keyword>
<evidence type="ECO:0000256" key="1">
    <source>
        <dbReference type="SAM" id="Phobius"/>
    </source>
</evidence>
<organism evidence="2">
    <name type="scientific">Escherichia coli</name>
    <dbReference type="NCBI Taxonomy" id="562"/>
    <lineage>
        <taxon>Bacteria</taxon>
        <taxon>Pseudomonadati</taxon>
        <taxon>Pseudomonadota</taxon>
        <taxon>Gammaproteobacteria</taxon>
        <taxon>Enterobacterales</taxon>
        <taxon>Enterobacteriaceae</taxon>
        <taxon>Escherichia</taxon>
    </lineage>
</organism>
<feature type="transmembrane region" description="Helical" evidence="1">
    <location>
        <begin position="56"/>
        <end position="81"/>
    </location>
</feature>
<dbReference type="EMBL" id="AJ586887">
    <property type="protein sequence ID" value="CAE55683.1"/>
    <property type="molecule type" value="Genomic_DNA"/>
</dbReference>
<feature type="transmembrane region" description="Helical" evidence="1">
    <location>
        <begin position="183"/>
        <end position="201"/>
    </location>
</feature>
<dbReference type="AlphaFoldDB" id="Q6KDD3"/>
<protein>
    <submittedName>
        <fullName evidence="2">Uncharacterized protein</fullName>
    </submittedName>
</protein>
<feature type="transmembrane region" description="Helical" evidence="1">
    <location>
        <begin position="137"/>
        <end position="157"/>
    </location>
</feature>
<feature type="transmembrane region" description="Helical" evidence="1">
    <location>
        <begin position="16"/>
        <end position="35"/>
    </location>
</feature>